<protein>
    <recommendedName>
        <fullName evidence="1">HTH cro/C1-type domain-containing protein</fullName>
    </recommendedName>
</protein>
<sequence>MKHFGNQLDEIIRKKNIKQKELANKLGITEVTLTKWKSQNSIDASKLENLSKILNIPIIYWFDEIPVNNQSIVNSNKSAASVYGDAKVVELASKDKENEIEIEHLKMLLEEKERTIQILMNKQ</sequence>
<dbReference type="Gene3D" id="1.10.260.40">
    <property type="entry name" value="lambda repressor-like DNA-binding domains"/>
    <property type="match status" value="1"/>
</dbReference>
<name>A0A5J4RVQ3_9ZZZZ</name>
<dbReference type="PROSITE" id="PS50943">
    <property type="entry name" value="HTH_CROC1"/>
    <property type="match status" value="1"/>
</dbReference>
<dbReference type="GO" id="GO:0003677">
    <property type="term" value="F:DNA binding"/>
    <property type="evidence" value="ECO:0007669"/>
    <property type="project" value="InterPro"/>
</dbReference>
<feature type="domain" description="HTH cro/C1-type" evidence="1">
    <location>
        <begin position="8"/>
        <end position="61"/>
    </location>
</feature>
<accession>A0A5J4RVQ3</accession>
<proteinExistence type="predicted"/>
<reference evidence="2" key="1">
    <citation type="submission" date="2019-03" db="EMBL/GenBank/DDBJ databases">
        <title>Single cell metagenomics reveals metabolic interactions within the superorganism composed of flagellate Streblomastix strix and complex community of Bacteroidetes bacteria on its surface.</title>
        <authorList>
            <person name="Treitli S.C."/>
            <person name="Kolisko M."/>
            <person name="Husnik F."/>
            <person name="Keeling P."/>
            <person name="Hampl V."/>
        </authorList>
    </citation>
    <scope>NUCLEOTIDE SEQUENCE</scope>
    <source>
        <strain evidence="2">STM</strain>
    </source>
</reference>
<dbReference type="InterPro" id="IPR001387">
    <property type="entry name" value="Cro/C1-type_HTH"/>
</dbReference>
<dbReference type="InterPro" id="IPR010982">
    <property type="entry name" value="Lambda_DNA-bd_dom_sf"/>
</dbReference>
<dbReference type="SMART" id="SM00530">
    <property type="entry name" value="HTH_XRE"/>
    <property type="match status" value="1"/>
</dbReference>
<dbReference type="SUPFAM" id="SSF47413">
    <property type="entry name" value="lambda repressor-like DNA-binding domains"/>
    <property type="match status" value="1"/>
</dbReference>
<dbReference type="Pfam" id="PF13443">
    <property type="entry name" value="HTH_26"/>
    <property type="match status" value="1"/>
</dbReference>
<gene>
    <name evidence="2" type="ORF">EZS27_014188</name>
</gene>
<dbReference type="AlphaFoldDB" id="A0A5J4RVQ3"/>
<dbReference type="CDD" id="cd00093">
    <property type="entry name" value="HTH_XRE"/>
    <property type="match status" value="1"/>
</dbReference>
<comment type="caution">
    <text evidence="2">The sequence shown here is derived from an EMBL/GenBank/DDBJ whole genome shotgun (WGS) entry which is preliminary data.</text>
</comment>
<evidence type="ECO:0000259" key="1">
    <source>
        <dbReference type="PROSITE" id="PS50943"/>
    </source>
</evidence>
<evidence type="ECO:0000313" key="2">
    <source>
        <dbReference type="EMBL" id="KAA6337759.1"/>
    </source>
</evidence>
<dbReference type="EMBL" id="SNRY01000673">
    <property type="protein sequence ID" value="KAA6337759.1"/>
    <property type="molecule type" value="Genomic_DNA"/>
</dbReference>
<organism evidence="2">
    <name type="scientific">termite gut metagenome</name>
    <dbReference type="NCBI Taxonomy" id="433724"/>
    <lineage>
        <taxon>unclassified sequences</taxon>
        <taxon>metagenomes</taxon>
        <taxon>organismal metagenomes</taxon>
    </lineage>
</organism>